<feature type="transmembrane region" description="Helical" evidence="1">
    <location>
        <begin position="67"/>
        <end position="88"/>
    </location>
</feature>
<keyword evidence="3" id="KW-1185">Reference proteome</keyword>
<gene>
    <name evidence="2" type="ORF">C4B60_00300</name>
</gene>
<evidence type="ECO:0000256" key="1">
    <source>
        <dbReference type="SAM" id="Phobius"/>
    </source>
</evidence>
<evidence type="ECO:0000313" key="3">
    <source>
        <dbReference type="Proteomes" id="UP000239047"/>
    </source>
</evidence>
<organism evidence="2 3">
    <name type="scientific">Jeotgalibacillus proteolyticus</name>
    <dbReference type="NCBI Taxonomy" id="2082395"/>
    <lineage>
        <taxon>Bacteria</taxon>
        <taxon>Bacillati</taxon>
        <taxon>Bacillota</taxon>
        <taxon>Bacilli</taxon>
        <taxon>Bacillales</taxon>
        <taxon>Caryophanaceae</taxon>
        <taxon>Jeotgalibacillus</taxon>
    </lineage>
</organism>
<dbReference type="AlphaFoldDB" id="A0A2S5GG16"/>
<proteinExistence type="predicted"/>
<evidence type="ECO:0008006" key="4">
    <source>
        <dbReference type="Google" id="ProtNLM"/>
    </source>
</evidence>
<feature type="transmembrane region" description="Helical" evidence="1">
    <location>
        <begin position="94"/>
        <end position="116"/>
    </location>
</feature>
<protein>
    <recommendedName>
        <fullName evidence="4">EamA-like transporter family protein</fullName>
    </recommendedName>
</protein>
<comment type="caution">
    <text evidence="2">The sequence shown here is derived from an EMBL/GenBank/DDBJ whole genome shotgun (WGS) entry which is preliminary data.</text>
</comment>
<evidence type="ECO:0000313" key="2">
    <source>
        <dbReference type="EMBL" id="PPA71855.1"/>
    </source>
</evidence>
<dbReference type="PANTHER" id="PTHR34821">
    <property type="entry name" value="INNER MEMBRANE PROTEIN YDCZ"/>
    <property type="match status" value="1"/>
</dbReference>
<dbReference type="InterPro" id="IPR006750">
    <property type="entry name" value="YdcZ"/>
</dbReference>
<dbReference type="RefSeq" id="WP_104055579.1">
    <property type="nucleotide sequence ID" value="NZ_PREZ01000001.1"/>
</dbReference>
<dbReference type="GO" id="GO:0005886">
    <property type="term" value="C:plasma membrane"/>
    <property type="evidence" value="ECO:0007669"/>
    <property type="project" value="TreeGrafter"/>
</dbReference>
<dbReference type="Pfam" id="PF04657">
    <property type="entry name" value="DMT_YdcZ"/>
    <property type="match status" value="1"/>
</dbReference>
<keyword evidence="1" id="KW-0472">Membrane</keyword>
<accession>A0A2S5GG16</accession>
<name>A0A2S5GG16_9BACL</name>
<feature type="transmembrane region" description="Helical" evidence="1">
    <location>
        <begin position="128"/>
        <end position="143"/>
    </location>
</feature>
<dbReference type="EMBL" id="PREZ01000001">
    <property type="protein sequence ID" value="PPA71855.1"/>
    <property type="molecule type" value="Genomic_DNA"/>
</dbReference>
<dbReference type="PANTHER" id="PTHR34821:SF2">
    <property type="entry name" value="INNER MEMBRANE PROTEIN YDCZ"/>
    <property type="match status" value="1"/>
</dbReference>
<keyword evidence="1" id="KW-0812">Transmembrane</keyword>
<feature type="transmembrane region" description="Helical" evidence="1">
    <location>
        <begin position="36"/>
        <end position="55"/>
    </location>
</feature>
<sequence length="144" mass="15260">MKWIYLLLAIAGGIAVGIQAVVNGGLGKRIGVVEASFMSFLIGTAALFFVVLFFGKGNFLAISEVPKSQLIGGLLGALYVLIMVLTVPKIGVTAAFFSIIAGQIFISVIIDHFGLFGGQVFPLDGRKAVALLLMLGSIYLFNYK</sequence>
<dbReference type="OrthoDB" id="7864805at2"/>
<keyword evidence="1" id="KW-1133">Transmembrane helix</keyword>
<dbReference type="Proteomes" id="UP000239047">
    <property type="component" value="Unassembled WGS sequence"/>
</dbReference>
<reference evidence="2 3" key="1">
    <citation type="submission" date="2018-02" db="EMBL/GenBank/DDBJ databases">
        <title>Jeotgalibacillus proteolyticum sp. nov. a protease producing bacterium isolated from ocean sediments of Laizhou Bay.</title>
        <authorList>
            <person name="Li Y."/>
        </authorList>
    </citation>
    <scope>NUCLEOTIDE SEQUENCE [LARGE SCALE GENOMIC DNA]</scope>
    <source>
        <strain evidence="2 3">22-7</strain>
    </source>
</reference>